<dbReference type="PRINTS" id="PR00463">
    <property type="entry name" value="EP450I"/>
</dbReference>
<reference evidence="10" key="1">
    <citation type="submission" date="2020-05" db="UniProtKB">
        <authorList>
            <consortium name="EnsemblMetazoa"/>
        </authorList>
    </citation>
    <scope>IDENTIFICATION</scope>
    <source>
        <strain evidence="10">BB02</strain>
    </source>
</reference>
<feature type="chain" id="PRO_5013197575" description="Cytochrome P450" evidence="9">
    <location>
        <begin position="22"/>
        <end position="511"/>
    </location>
</feature>
<dbReference type="GO" id="GO:0042446">
    <property type="term" value="P:hormone biosynthetic process"/>
    <property type="evidence" value="ECO:0007669"/>
    <property type="project" value="TreeGrafter"/>
</dbReference>
<evidence type="ECO:0000313" key="11">
    <source>
        <dbReference type="Proteomes" id="UP000076420"/>
    </source>
</evidence>
<comment type="cofactor">
    <cofactor evidence="7">
        <name>heme</name>
        <dbReference type="ChEBI" id="CHEBI:30413"/>
    </cofactor>
</comment>
<dbReference type="RefSeq" id="XP_013090149.2">
    <property type="nucleotide sequence ID" value="XM_013234695.2"/>
</dbReference>
<dbReference type="GO" id="GO:0005506">
    <property type="term" value="F:iron ion binding"/>
    <property type="evidence" value="ECO:0007669"/>
    <property type="project" value="InterPro"/>
</dbReference>
<dbReference type="EnsemblMetazoa" id="BGLB010499-RB">
    <property type="protein sequence ID" value="BGLB010499-PB"/>
    <property type="gene ID" value="BGLB010499"/>
</dbReference>
<dbReference type="GO" id="GO:0020037">
    <property type="term" value="F:heme binding"/>
    <property type="evidence" value="ECO:0007669"/>
    <property type="project" value="InterPro"/>
</dbReference>
<dbReference type="PANTHER" id="PTHR24289:SF1">
    <property type="entry name" value="STEROID 17-ALPHA-HYDROXYLASE_17,20 LYASE"/>
    <property type="match status" value="1"/>
</dbReference>
<dbReference type="KEGG" id="bgt:106073986"/>
<dbReference type="AlphaFoldDB" id="A0A2C9JZD3"/>
<keyword evidence="9" id="KW-0732">Signal</keyword>
<dbReference type="PANTHER" id="PTHR24289">
    <property type="entry name" value="STEROID 17-ALPHA-HYDROXYLASE/17,20 LYASE"/>
    <property type="match status" value="1"/>
</dbReference>
<keyword evidence="3 7" id="KW-0479">Metal-binding</keyword>
<keyword evidence="2 7" id="KW-0349">Heme</keyword>
<keyword evidence="6 8" id="KW-0503">Monooxygenase</keyword>
<dbReference type="OrthoDB" id="6141112at2759"/>
<comment type="similarity">
    <text evidence="1 8">Belongs to the cytochrome P450 family.</text>
</comment>
<keyword evidence="4 8" id="KW-0560">Oxidoreductase</keyword>
<evidence type="ECO:0008006" key="12">
    <source>
        <dbReference type="Google" id="ProtNLM"/>
    </source>
</evidence>
<dbReference type="Gene3D" id="1.10.630.10">
    <property type="entry name" value="Cytochrome P450"/>
    <property type="match status" value="1"/>
</dbReference>
<dbReference type="InterPro" id="IPR036396">
    <property type="entry name" value="Cyt_P450_sf"/>
</dbReference>
<dbReference type="GO" id="GO:0004508">
    <property type="term" value="F:steroid 17-alpha-monooxygenase activity"/>
    <property type="evidence" value="ECO:0007669"/>
    <property type="project" value="TreeGrafter"/>
</dbReference>
<dbReference type="VEuPathDB" id="VectorBase:BGLB010499"/>
<accession>A0A2C9JZD3</accession>
<organism evidence="10 11">
    <name type="scientific">Biomphalaria glabrata</name>
    <name type="common">Bloodfluke planorb</name>
    <name type="synonym">Freshwater snail</name>
    <dbReference type="NCBI Taxonomy" id="6526"/>
    <lineage>
        <taxon>Eukaryota</taxon>
        <taxon>Metazoa</taxon>
        <taxon>Spiralia</taxon>
        <taxon>Lophotrochozoa</taxon>
        <taxon>Mollusca</taxon>
        <taxon>Gastropoda</taxon>
        <taxon>Heterobranchia</taxon>
        <taxon>Euthyneura</taxon>
        <taxon>Panpulmonata</taxon>
        <taxon>Hygrophila</taxon>
        <taxon>Lymnaeoidea</taxon>
        <taxon>Planorbidae</taxon>
        <taxon>Biomphalaria</taxon>
    </lineage>
</organism>
<dbReference type="STRING" id="6526.A0A2C9JZD3"/>
<evidence type="ECO:0000256" key="2">
    <source>
        <dbReference type="ARBA" id="ARBA00022617"/>
    </source>
</evidence>
<dbReference type="Pfam" id="PF00067">
    <property type="entry name" value="p450"/>
    <property type="match status" value="1"/>
</dbReference>
<gene>
    <name evidence="10" type="primary">106073986</name>
</gene>
<dbReference type="GO" id="GO:0042448">
    <property type="term" value="P:progesterone metabolic process"/>
    <property type="evidence" value="ECO:0007669"/>
    <property type="project" value="TreeGrafter"/>
</dbReference>
<evidence type="ECO:0000256" key="9">
    <source>
        <dbReference type="SAM" id="SignalP"/>
    </source>
</evidence>
<protein>
    <recommendedName>
        <fullName evidence="12">Cytochrome P450</fullName>
    </recommendedName>
</protein>
<feature type="signal peptide" evidence="9">
    <location>
        <begin position="1"/>
        <end position="21"/>
    </location>
</feature>
<feature type="binding site" description="axial binding residue" evidence="7">
    <location>
        <position position="448"/>
    </location>
    <ligand>
        <name>heme</name>
        <dbReference type="ChEBI" id="CHEBI:30413"/>
    </ligand>
    <ligandPart>
        <name>Fe</name>
        <dbReference type="ChEBI" id="CHEBI:18248"/>
    </ligandPart>
</feature>
<evidence type="ECO:0000256" key="8">
    <source>
        <dbReference type="RuleBase" id="RU000461"/>
    </source>
</evidence>
<keyword evidence="5 7" id="KW-0408">Iron</keyword>
<dbReference type="SUPFAM" id="SSF48264">
    <property type="entry name" value="Cytochrome P450"/>
    <property type="match status" value="1"/>
</dbReference>
<name>A0A2C9JZD3_BIOGL</name>
<sequence>MDLTFYIALLILLLALWYCRTLRRSPSLGNAKTIPGPKGFGCLKSFIASSRDNNSHELATEWAQQYGDLVQVNILSQKIVYINDSRLARVIFNHPSLKEMTNDRPDTFLSKYVIYGNKNMAFTSRTDQQKVRRKLYHGVVKFYGENVRKFERIFMTSLKKLTKEMQSLNEVNFSHEISMATLRVVDALLAGEESNCTKEHLEALENFDTTLSELFYFDMEAVLKPLPFLRFVPGLPFKTKYDALIKARDDLVNAYFHRLKETYRKGQERGVIDHLLTAQSKLEEEGDVESLCDDSVKALLCETTIASFLTTAHTVNTLVLLLILHPELQEKLHSEVKSVIGNETPSLRHRSSMPYTESSIIEALRYASAGPFLLPHSCREDVEMNGYLIEKGAILLANAWYCHRRSDQWEEPWTFKPDRFLDDNGQLLQADHPKRLNLIIFGSGSRSCPGEAFARSRMFLIVVTLIQNFEFFALDNVKLPDVDPRNWESKAVRAPGQFKCGIRPRTEIHLP</sequence>
<dbReference type="InterPro" id="IPR001128">
    <property type="entry name" value="Cyt_P450"/>
</dbReference>
<dbReference type="InterPro" id="IPR002401">
    <property type="entry name" value="Cyt_P450_E_grp-I"/>
</dbReference>
<evidence type="ECO:0000313" key="10">
    <source>
        <dbReference type="EnsemblMetazoa" id="BGLB010499-PB"/>
    </source>
</evidence>
<evidence type="ECO:0000256" key="1">
    <source>
        <dbReference type="ARBA" id="ARBA00010617"/>
    </source>
</evidence>
<dbReference type="PROSITE" id="PS00086">
    <property type="entry name" value="CYTOCHROME_P450"/>
    <property type="match status" value="1"/>
</dbReference>
<evidence type="ECO:0000256" key="5">
    <source>
        <dbReference type="ARBA" id="ARBA00023004"/>
    </source>
</evidence>
<evidence type="ECO:0000256" key="3">
    <source>
        <dbReference type="ARBA" id="ARBA00022723"/>
    </source>
</evidence>
<evidence type="ECO:0000256" key="7">
    <source>
        <dbReference type="PIRSR" id="PIRSR602401-1"/>
    </source>
</evidence>
<dbReference type="VEuPathDB" id="VectorBase:BGLAX_026857"/>
<evidence type="ECO:0000256" key="6">
    <source>
        <dbReference type="ARBA" id="ARBA00023033"/>
    </source>
</evidence>
<proteinExistence type="inferred from homology"/>
<evidence type="ECO:0000256" key="4">
    <source>
        <dbReference type="ARBA" id="ARBA00023002"/>
    </source>
</evidence>
<dbReference type="Proteomes" id="UP000076420">
    <property type="component" value="Unassembled WGS sequence"/>
</dbReference>
<dbReference type="InterPro" id="IPR017972">
    <property type="entry name" value="Cyt_P450_CS"/>
</dbReference>